<sequence>MVDIGIVGLDTSHGESFAKRLASHEEATLSAVWDGGSVRDESYTQSICDQYAARQYADPHEMIGDVDGVMILTVDWETHRTLAVPFLEAGIPTLIDKPIAGSKEDILAIGQAATETPLFGGSAVPYHSAVATFEPDCSSRALYCVGYDDPFYYGSHLVDTVCRIVDSDWATVSPANDPGRTVEIVFTDGTYVTVRLDSPGTKKQFSFLSVGNQTSAVEVGSEPSDMEDMYRSYLDAYLEVIETRSTVAGKRILDAASLLLGIDAALEYGQPITPNSRALAEHVVKGDAFLEAYSPYY</sequence>
<evidence type="ECO:0000313" key="2">
    <source>
        <dbReference type="EMBL" id="MCU4751196.1"/>
    </source>
</evidence>
<dbReference type="PANTHER" id="PTHR43708">
    <property type="entry name" value="CONSERVED EXPRESSED OXIDOREDUCTASE (EUROFUNG)"/>
    <property type="match status" value="1"/>
</dbReference>
<name>A0AAP3E5A9_9EURY</name>
<proteinExistence type="predicted"/>
<dbReference type="PANTHER" id="PTHR43708:SF4">
    <property type="entry name" value="OXIDOREDUCTASE YCEM-RELATED"/>
    <property type="match status" value="1"/>
</dbReference>
<dbReference type="RefSeq" id="WP_342806721.1">
    <property type="nucleotide sequence ID" value="NZ_JAOPJZ010000002.1"/>
</dbReference>
<dbReference type="InterPro" id="IPR051317">
    <property type="entry name" value="Gfo/Idh/MocA_oxidoreduct"/>
</dbReference>
<keyword evidence="3" id="KW-1185">Reference proteome</keyword>
<dbReference type="Proteomes" id="UP001321047">
    <property type="component" value="Unassembled WGS sequence"/>
</dbReference>
<dbReference type="InterPro" id="IPR000683">
    <property type="entry name" value="Gfo/Idh/MocA-like_OxRdtase_N"/>
</dbReference>
<organism evidence="2 3">
    <name type="scientific">Natronosalvus hydrolyticus</name>
    <dbReference type="NCBI Taxonomy" id="2979988"/>
    <lineage>
        <taxon>Archaea</taxon>
        <taxon>Methanobacteriati</taxon>
        <taxon>Methanobacteriota</taxon>
        <taxon>Stenosarchaea group</taxon>
        <taxon>Halobacteria</taxon>
        <taxon>Halobacteriales</taxon>
        <taxon>Natrialbaceae</taxon>
        <taxon>Natronosalvus</taxon>
    </lineage>
</organism>
<accession>A0AAP3E5A9</accession>
<dbReference type="EMBL" id="JAOPJZ010000002">
    <property type="protein sequence ID" value="MCU4751196.1"/>
    <property type="molecule type" value="Genomic_DNA"/>
</dbReference>
<feature type="domain" description="Gfo/Idh/MocA-like oxidoreductase N-terminal" evidence="1">
    <location>
        <begin position="3"/>
        <end position="116"/>
    </location>
</feature>
<dbReference type="SUPFAM" id="SSF51735">
    <property type="entry name" value="NAD(P)-binding Rossmann-fold domains"/>
    <property type="match status" value="1"/>
</dbReference>
<dbReference type="Gene3D" id="3.40.50.720">
    <property type="entry name" value="NAD(P)-binding Rossmann-like Domain"/>
    <property type="match status" value="1"/>
</dbReference>
<dbReference type="AlphaFoldDB" id="A0AAP3E5A9"/>
<comment type="caution">
    <text evidence="2">The sequence shown here is derived from an EMBL/GenBank/DDBJ whole genome shotgun (WGS) entry which is preliminary data.</text>
</comment>
<dbReference type="GO" id="GO:0000166">
    <property type="term" value="F:nucleotide binding"/>
    <property type="evidence" value="ECO:0007669"/>
    <property type="project" value="InterPro"/>
</dbReference>
<protein>
    <submittedName>
        <fullName evidence="2">Gfo/Idh/MocA family oxidoreductase</fullName>
    </submittedName>
</protein>
<dbReference type="Pfam" id="PF01408">
    <property type="entry name" value="GFO_IDH_MocA"/>
    <property type="match status" value="1"/>
</dbReference>
<gene>
    <name evidence="2" type="ORF">OB919_04240</name>
</gene>
<evidence type="ECO:0000313" key="3">
    <source>
        <dbReference type="Proteomes" id="UP001321047"/>
    </source>
</evidence>
<reference evidence="2 3" key="1">
    <citation type="submission" date="2022-09" db="EMBL/GenBank/DDBJ databases">
        <title>Enrichment on poylsaccharides allowed isolation of novel metabolic and taxonomic groups of Haloarchaea.</title>
        <authorList>
            <person name="Sorokin D.Y."/>
            <person name="Elcheninov A.G."/>
            <person name="Khizhniak T.V."/>
            <person name="Kolganova T.V."/>
            <person name="Kublanov I.V."/>
        </authorList>
    </citation>
    <scope>NUCLEOTIDE SEQUENCE [LARGE SCALE GENOMIC DNA]</scope>
    <source>
        <strain evidence="2 3">AArc-curdl1</strain>
    </source>
</reference>
<dbReference type="InterPro" id="IPR036291">
    <property type="entry name" value="NAD(P)-bd_dom_sf"/>
</dbReference>
<evidence type="ECO:0000259" key="1">
    <source>
        <dbReference type="Pfam" id="PF01408"/>
    </source>
</evidence>